<protein>
    <submittedName>
        <fullName evidence="1">Uncharacterized protein</fullName>
    </submittedName>
</protein>
<organism evidence="1 2">
    <name type="scientific">Sphingomonas morindae</name>
    <dbReference type="NCBI Taxonomy" id="1541170"/>
    <lineage>
        <taxon>Bacteria</taxon>
        <taxon>Pseudomonadati</taxon>
        <taxon>Pseudomonadota</taxon>
        <taxon>Alphaproteobacteria</taxon>
        <taxon>Sphingomonadales</taxon>
        <taxon>Sphingomonadaceae</taxon>
        <taxon>Sphingomonas</taxon>
    </lineage>
</organism>
<proteinExistence type="predicted"/>
<accession>A0ABY4X407</accession>
<dbReference type="RefSeq" id="WP_252165444.1">
    <property type="nucleotide sequence ID" value="NZ_CP084930.1"/>
</dbReference>
<evidence type="ECO:0000313" key="2">
    <source>
        <dbReference type="Proteomes" id="UP001056937"/>
    </source>
</evidence>
<evidence type="ECO:0000313" key="1">
    <source>
        <dbReference type="EMBL" id="USI71631.1"/>
    </source>
</evidence>
<reference evidence="1" key="1">
    <citation type="journal article" date="2022" name="Toxins">
        <title>Genomic Analysis of Sphingopyxis sp. USTB-05 for Biodegrading Cyanobacterial Hepatotoxins.</title>
        <authorList>
            <person name="Liu C."/>
            <person name="Xu Q."/>
            <person name="Zhao Z."/>
            <person name="Zhang H."/>
            <person name="Liu X."/>
            <person name="Yin C."/>
            <person name="Liu Y."/>
            <person name="Yan H."/>
        </authorList>
    </citation>
    <scope>NUCLEOTIDE SEQUENCE</scope>
    <source>
        <strain evidence="1">NBD5</strain>
    </source>
</reference>
<dbReference type="Proteomes" id="UP001056937">
    <property type="component" value="Chromosome 1"/>
</dbReference>
<sequence length="71" mass="7884">MRLPAILTRWRRSAPARLPVPTAEQIARLDTALAARRAGRAERQAAARAREAAKVRAAFVADKLLHEPVEF</sequence>
<gene>
    <name evidence="1" type="ORF">LHA26_09810</name>
</gene>
<keyword evidence="2" id="KW-1185">Reference proteome</keyword>
<name>A0ABY4X407_9SPHN</name>
<dbReference type="EMBL" id="CP084930">
    <property type="protein sequence ID" value="USI71631.1"/>
    <property type="molecule type" value="Genomic_DNA"/>
</dbReference>